<dbReference type="InterPro" id="IPR004606">
    <property type="entry name" value="Mop_domain"/>
</dbReference>
<evidence type="ECO:0000313" key="4">
    <source>
        <dbReference type="EMBL" id="AZP11006.1"/>
    </source>
</evidence>
<reference evidence="4 5" key="1">
    <citation type="journal article" date="2011" name="Int. J. Syst. Evol. Microbiol.">
        <title>Description of Undibacterium oligocarboniphilum sp. nov., isolated from purified water, and Undibacterium pigrum strain CCUG 49012 as the type strain of Undibacterium parvum sp. nov., and emended descriptions of the genus Undibacterium and the species Undibacterium pigrum.</title>
        <authorList>
            <person name="Eder W."/>
            <person name="Wanner G."/>
            <person name="Ludwig W."/>
            <person name="Busse H.J."/>
            <person name="Ziemke-Kageler F."/>
            <person name="Lang E."/>
        </authorList>
    </citation>
    <scope>NUCLEOTIDE SEQUENCE [LARGE SCALE GENOMIC DNA]</scope>
    <source>
        <strain evidence="4 5">DSM 23061</strain>
    </source>
</reference>
<dbReference type="Pfam" id="PF03459">
    <property type="entry name" value="TOBE"/>
    <property type="match status" value="1"/>
</dbReference>
<keyword evidence="5" id="KW-1185">Reference proteome</keyword>
<sequence>MNILCGQIAAIEAHGSVAIVDVSVDCHRFTATLLGSPEQLTQWKTGQSVQLLFKESEVALAKNLSGQISLRNRLPGRVTAIEVGQVLTRALIDMDGLQFSSIITSRSARGLQLAVGDLVEGLVKSNEMSLISVEDA</sequence>
<dbReference type="RefSeq" id="WP_126126405.1">
    <property type="nucleotide sequence ID" value="NZ_CP034464.1"/>
</dbReference>
<dbReference type="KEGG" id="upv:EJN92_02630"/>
<dbReference type="SUPFAM" id="SSF50331">
    <property type="entry name" value="MOP-like"/>
    <property type="match status" value="1"/>
</dbReference>
<evidence type="ECO:0000256" key="2">
    <source>
        <dbReference type="PROSITE-ProRule" id="PRU01213"/>
    </source>
</evidence>
<organism evidence="4 5">
    <name type="scientific">Undibacterium parvum</name>
    <dbReference type="NCBI Taxonomy" id="401471"/>
    <lineage>
        <taxon>Bacteria</taxon>
        <taxon>Pseudomonadati</taxon>
        <taxon>Pseudomonadota</taxon>
        <taxon>Betaproteobacteria</taxon>
        <taxon>Burkholderiales</taxon>
        <taxon>Oxalobacteraceae</taxon>
        <taxon>Undibacterium</taxon>
    </lineage>
</organism>
<accession>A0A3Q9BNP2</accession>
<dbReference type="Gene3D" id="2.40.50.100">
    <property type="match status" value="2"/>
</dbReference>
<keyword evidence="1 2" id="KW-0500">Molybdenum</keyword>
<dbReference type="PROSITE" id="PS51866">
    <property type="entry name" value="MOP"/>
    <property type="match status" value="1"/>
</dbReference>
<proteinExistence type="predicted"/>
<dbReference type="EMBL" id="CP034464">
    <property type="protein sequence ID" value="AZP11006.1"/>
    <property type="molecule type" value="Genomic_DNA"/>
</dbReference>
<protein>
    <recommendedName>
        <fullName evidence="3">Mop domain-containing protein</fullName>
    </recommendedName>
</protein>
<dbReference type="AlphaFoldDB" id="A0A3Q9BNP2"/>
<dbReference type="InterPro" id="IPR005116">
    <property type="entry name" value="Transp-assoc_OB_typ1"/>
</dbReference>
<dbReference type="OrthoDB" id="8719578at2"/>
<evidence type="ECO:0000259" key="3">
    <source>
        <dbReference type="PROSITE" id="PS51866"/>
    </source>
</evidence>
<dbReference type="GO" id="GO:0015689">
    <property type="term" value="P:molybdate ion transport"/>
    <property type="evidence" value="ECO:0007669"/>
    <property type="project" value="InterPro"/>
</dbReference>
<dbReference type="InterPro" id="IPR008995">
    <property type="entry name" value="Mo/tungstate-bd_C_term_dom"/>
</dbReference>
<feature type="domain" description="Mop" evidence="3">
    <location>
        <begin position="67"/>
        <end position="132"/>
    </location>
</feature>
<gene>
    <name evidence="4" type="ORF">EJN92_02630</name>
</gene>
<evidence type="ECO:0000256" key="1">
    <source>
        <dbReference type="ARBA" id="ARBA00022505"/>
    </source>
</evidence>
<evidence type="ECO:0000313" key="5">
    <source>
        <dbReference type="Proteomes" id="UP000275663"/>
    </source>
</evidence>
<name>A0A3Q9BNP2_9BURK</name>
<dbReference type="Proteomes" id="UP000275663">
    <property type="component" value="Chromosome"/>
</dbReference>